<evidence type="ECO:0000256" key="10">
    <source>
        <dbReference type="ARBA" id="ARBA00048679"/>
    </source>
</evidence>
<keyword evidence="5" id="KW-0418">Kinase</keyword>
<dbReference type="SMART" id="SM00220">
    <property type="entry name" value="S_TKc"/>
    <property type="match status" value="1"/>
</dbReference>
<comment type="catalytic activity">
    <reaction evidence="9">
        <text>L-threonyl-[protein] + ATP = O-phospho-L-threonyl-[protein] + ADP + H(+)</text>
        <dbReference type="Rhea" id="RHEA:46608"/>
        <dbReference type="Rhea" id="RHEA-COMP:11060"/>
        <dbReference type="Rhea" id="RHEA-COMP:11605"/>
        <dbReference type="ChEBI" id="CHEBI:15378"/>
        <dbReference type="ChEBI" id="CHEBI:30013"/>
        <dbReference type="ChEBI" id="CHEBI:30616"/>
        <dbReference type="ChEBI" id="CHEBI:61977"/>
        <dbReference type="ChEBI" id="CHEBI:456216"/>
        <dbReference type="EC" id="2.7.11.1"/>
    </reaction>
</comment>
<dbReference type="PANTHER" id="PTHR24346">
    <property type="entry name" value="MAP/MICROTUBULE AFFINITY-REGULATING KINASE"/>
    <property type="match status" value="1"/>
</dbReference>
<dbReference type="PROSITE" id="PS00108">
    <property type="entry name" value="PROTEIN_KINASE_ST"/>
    <property type="match status" value="1"/>
</dbReference>
<dbReference type="GO" id="GO:0035556">
    <property type="term" value="P:intracellular signal transduction"/>
    <property type="evidence" value="ECO:0007669"/>
    <property type="project" value="TreeGrafter"/>
</dbReference>
<evidence type="ECO:0000256" key="1">
    <source>
        <dbReference type="ARBA" id="ARBA00012513"/>
    </source>
</evidence>
<feature type="compositionally biased region" description="Low complexity" evidence="11">
    <location>
        <begin position="16"/>
        <end position="29"/>
    </location>
</feature>
<evidence type="ECO:0000313" key="13">
    <source>
        <dbReference type="RefSeq" id="XP_020023825.1"/>
    </source>
</evidence>
<evidence type="ECO:0000256" key="4">
    <source>
        <dbReference type="ARBA" id="ARBA00022741"/>
    </source>
</evidence>
<protein>
    <recommendedName>
        <fullName evidence="1">non-specific serine/threonine protein kinase</fullName>
        <ecNumber evidence="1">2.7.11.1</ecNumber>
    </recommendedName>
</protein>
<evidence type="ECO:0000256" key="5">
    <source>
        <dbReference type="ARBA" id="ARBA00022777"/>
    </source>
</evidence>
<dbReference type="KEGG" id="ccan:109689393"/>
<keyword evidence="3" id="KW-0808">Transferase</keyword>
<evidence type="ECO:0000256" key="9">
    <source>
        <dbReference type="ARBA" id="ARBA00047899"/>
    </source>
</evidence>
<evidence type="ECO:0000259" key="12">
    <source>
        <dbReference type="PROSITE" id="PS50011"/>
    </source>
</evidence>
<dbReference type="Gene3D" id="1.10.8.10">
    <property type="entry name" value="DNA helicase RuvA subunit, C-terminal domain"/>
    <property type="match status" value="1"/>
</dbReference>
<dbReference type="Pfam" id="PF00069">
    <property type="entry name" value="Pkinase"/>
    <property type="match status" value="1"/>
</dbReference>
<accession>A0A8B7UZH9</accession>
<dbReference type="PANTHER" id="PTHR24346:SF95">
    <property type="entry name" value="SPERM MOTILITY KINASE 3A"/>
    <property type="match status" value="1"/>
</dbReference>
<gene>
    <name evidence="13" type="primary">LOC109689393</name>
</gene>
<dbReference type="Gene3D" id="1.10.510.10">
    <property type="entry name" value="Transferase(Phosphotransferase) domain 1"/>
    <property type="match status" value="1"/>
</dbReference>
<comment type="function">
    <text evidence="7">May play a role in sperm motility, especially in the regulation of flagellar function.</text>
</comment>
<evidence type="ECO:0000256" key="8">
    <source>
        <dbReference type="ARBA" id="ARBA00038181"/>
    </source>
</evidence>
<dbReference type="EC" id="2.7.11.1" evidence="1"/>
<dbReference type="GO" id="GO:0005737">
    <property type="term" value="C:cytoplasm"/>
    <property type="evidence" value="ECO:0007669"/>
    <property type="project" value="TreeGrafter"/>
</dbReference>
<name>A0A8B7UZH9_CASCN</name>
<dbReference type="Gene3D" id="3.30.200.20">
    <property type="entry name" value="Phosphorylase Kinase, domain 1"/>
    <property type="match status" value="1"/>
</dbReference>
<feature type="domain" description="Protein kinase" evidence="12">
    <location>
        <begin position="1"/>
        <end position="244"/>
    </location>
</feature>
<dbReference type="OrthoDB" id="9396925at2759"/>
<evidence type="ECO:0000256" key="2">
    <source>
        <dbReference type="ARBA" id="ARBA00022527"/>
    </source>
</evidence>
<dbReference type="GO" id="GO:0005524">
    <property type="term" value="F:ATP binding"/>
    <property type="evidence" value="ECO:0007669"/>
    <property type="project" value="UniProtKB-KW"/>
</dbReference>
<dbReference type="GO" id="GO:0004674">
    <property type="term" value="F:protein serine/threonine kinase activity"/>
    <property type="evidence" value="ECO:0007669"/>
    <property type="project" value="UniProtKB-KW"/>
</dbReference>
<evidence type="ECO:0000256" key="7">
    <source>
        <dbReference type="ARBA" id="ARBA00037391"/>
    </source>
</evidence>
<sequence length="305" mass="33664">MVRSARPGAGRGAPGVRGTEPAREAASPESGPPSPERGSASSSDEEILTAQYRILRTIGHGSYGQVKLAYHRRVAIKLFQVIETVDNVYIIMEHASRRQLLQHIRQAGRLPEDEAHGLFKQIVCAVKYCHDNGIIHRDLKANNILLDAQRDIRVSDFGLGTRFLTGQELTERCGASGYQAPEFLGQKYDGPKKDVWSLGVLLYCMVTGTLPFKGGILVQLRQQVLNKSPSQRPSLEHIMGHPWLQGDEGSPSPAAAETLPKHPDPAILAAMSNLGYRPHEIRESLLNSTFNEVIATYLTMLRQQT</sequence>
<keyword evidence="2" id="KW-0723">Serine/threonine-protein kinase</keyword>
<keyword evidence="4" id="KW-0547">Nucleotide-binding</keyword>
<dbReference type="SUPFAM" id="SSF56112">
    <property type="entry name" value="Protein kinase-like (PK-like)"/>
    <property type="match status" value="1"/>
</dbReference>
<proteinExistence type="inferred from homology"/>
<feature type="region of interest" description="Disordered" evidence="11">
    <location>
        <begin position="1"/>
        <end position="44"/>
    </location>
</feature>
<evidence type="ECO:0000256" key="6">
    <source>
        <dbReference type="ARBA" id="ARBA00022840"/>
    </source>
</evidence>
<evidence type="ECO:0000256" key="3">
    <source>
        <dbReference type="ARBA" id="ARBA00022679"/>
    </source>
</evidence>
<comment type="catalytic activity">
    <reaction evidence="10">
        <text>L-seryl-[protein] + ATP = O-phospho-L-seryl-[protein] + ADP + H(+)</text>
        <dbReference type="Rhea" id="RHEA:17989"/>
        <dbReference type="Rhea" id="RHEA-COMP:9863"/>
        <dbReference type="Rhea" id="RHEA-COMP:11604"/>
        <dbReference type="ChEBI" id="CHEBI:15378"/>
        <dbReference type="ChEBI" id="CHEBI:29999"/>
        <dbReference type="ChEBI" id="CHEBI:30616"/>
        <dbReference type="ChEBI" id="CHEBI:83421"/>
        <dbReference type="ChEBI" id="CHEBI:456216"/>
        <dbReference type="EC" id="2.7.11.1"/>
    </reaction>
</comment>
<feature type="region of interest" description="Disordered" evidence="11">
    <location>
        <begin position="236"/>
        <end position="260"/>
    </location>
</feature>
<keyword evidence="6" id="KW-0067">ATP-binding</keyword>
<dbReference type="AlphaFoldDB" id="A0A8B7UZH9"/>
<dbReference type="InterPro" id="IPR008271">
    <property type="entry name" value="Ser/Thr_kinase_AS"/>
</dbReference>
<comment type="similarity">
    <text evidence="8">Belongs to the protein kinase superfamily. CAMK Ser/Thr protein kinase family. Smok subfamily.</text>
</comment>
<evidence type="ECO:0000256" key="11">
    <source>
        <dbReference type="SAM" id="MobiDB-lite"/>
    </source>
</evidence>
<dbReference type="PROSITE" id="PS50011">
    <property type="entry name" value="PROTEIN_KINASE_DOM"/>
    <property type="match status" value="1"/>
</dbReference>
<dbReference type="RefSeq" id="XP_020023825.1">
    <property type="nucleotide sequence ID" value="XM_020168236.1"/>
</dbReference>
<dbReference type="InterPro" id="IPR000719">
    <property type="entry name" value="Prot_kinase_dom"/>
</dbReference>
<reference evidence="13" key="1">
    <citation type="submission" date="2025-08" db="UniProtKB">
        <authorList>
            <consortium name="RefSeq"/>
        </authorList>
    </citation>
    <scope>IDENTIFICATION</scope>
    <source>
        <tissue evidence="13">Leukocyte</tissue>
    </source>
</reference>
<dbReference type="InterPro" id="IPR011009">
    <property type="entry name" value="Kinase-like_dom_sf"/>
</dbReference>
<organism evidence="13">
    <name type="scientific">Castor canadensis</name>
    <name type="common">American beaver</name>
    <dbReference type="NCBI Taxonomy" id="51338"/>
    <lineage>
        <taxon>Eukaryota</taxon>
        <taxon>Metazoa</taxon>
        <taxon>Chordata</taxon>
        <taxon>Craniata</taxon>
        <taxon>Vertebrata</taxon>
        <taxon>Euteleostomi</taxon>
        <taxon>Mammalia</taxon>
        <taxon>Eutheria</taxon>
        <taxon>Euarchontoglires</taxon>
        <taxon>Glires</taxon>
        <taxon>Rodentia</taxon>
        <taxon>Castorimorpha</taxon>
        <taxon>Castoridae</taxon>
        <taxon>Castor</taxon>
    </lineage>
</organism>